<accession>X0Z071</accession>
<organism evidence="2">
    <name type="scientific">marine sediment metagenome</name>
    <dbReference type="NCBI Taxonomy" id="412755"/>
    <lineage>
        <taxon>unclassified sequences</taxon>
        <taxon>metagenomes</taxon>
        <taxon>ecological metagenomes</taxon>
    </lineage>
</organism>
<feature type="non-terminal residue" evidence="2">
    <location>
        <position position="232"/>
    </location>
</feature>
<proteinExistence type="predicted"/>
<gene>
    <name evidence="2" type="ORF">S01H1_77631</name>
</gene>
<dbReference type="InterPro" id="IPR028974">
    <property type="entry name" value="TSP_type-3_rpt"/>
</dbReference>
<protein>
    <submittedName>
        <fullName evidence="2">Uncharacterized protein</fullName>
    </submittedName>
</protein>
<feature type="non-terminal residue" evidence="2">
    <location>
        <position position="1"/>
    </location>
</feature>
<evidence type="ECO:0000256" key="1">
    <source>
        <dbReference type="SAM" id="MobiDB-lite"/>
    </source>
</evidence>
<feature type="compositionally biased region" description="Acidic residues" evidence="1">
    <location>
        <begin position="33"/>
        <end position="74"/>
    </location>
</feature>
<dbReference type="Gene3D" id="4.10.1080.10">
    <property type="entry name" value="TSP type-3 repeat"/>
    <property type="match status" value="1"/>
</dbReference>
<reference evidence="2" key="1">
    <citation type="journal article" date="2014" name="Front. Microbiol.">
        <title>High frequency of phylogenetically diverse reductive dehalogenase-homologous genes in deep subseafloor sedimentary metagenomes.</title>
        <authorList>
            <person name="Kawai M."/>
            <person name="Futagami T."/>
            <person name="Toyoda A."/>
            <person name="Takaki Y."/>
            <person name="Nishi S."/>
            <person name="Hori S."/>
            <person name="Arai W."/>
            <person name="Tsubouchi T."/>
            <person name="Morono Y."/>
            <person name="Uchiyama I."/>
            <person name="Ito T."/>
            <person name="Fujiyama A."/>
            <person name="Inagaki F."/>
            <person name="Takami H."/>
        </authorList>
    </citation>
    <scope>NUCLEOTIDE SEQUENCE</scope>
    <source>
        <strain evidence="2">Expedition CK06-06</strain>
    </source>
</reference>
<evidence type="ECO:0000313" key="2">
    <source>
        <dbReference type="EMBL" id="GAG52057.1"/>
    </source>
</evidence>
<dbReference type="AlphaFoldDB" id="X0Z071"/>
<name>X0Z071_9ZZZZ</name>
<sequence length="232" mass="25254">QIIANIMPDAIPDPDHNNNQCQNHPTMHAPIDWDGDTVPDPEDNCYEDDNPGQEDADSDGDGNVCDDDDDDDTVPDTTDQCTPELTDDALSPAELALLQEDLDFVDDDDGCPDTDMGVTVKKDDPIEIDVSETVPFPVEVTVQNGNVAADAMVILLLKSVPDECEAYWVCEDGDDCVNDVIAGEIYSQLELVVSDIAADDSAVVTRDYELHCYEKCDHQVFLEVGVAPLPPV</sequence>
<dbReference type="EMBL" id="BARS01052190">
    <property type="protein sequence ID" value="GAG52057.1"/>
    <property type="molecule type" value="Genomic_DNA"/>
</dbReference>
<dbReference type="GO" id="GO:0005509">
    <property type="term" value="F:calcium ion binding"/>
    <property type="evidence" value="ECO:0007669"/>
    <property type="project" value="InterPro"/>
</dbReference>
<feature type="region of interest" description="Disordered" evidence="1">
    <location>
        <begin position="1"/>
        <end position="85"/>
    </location>
</feature>
<comment type="caution">
    <text evidence="2">The sequence shown here is derived from an EMBL/GenBank/DDBJ whole genome shotgun (WGS) entry which is preliminary data.</text>
</comment>